<keyword evidence="2" id="KW-1185">Reference proteome</keyword>
<gene>
    <name evidence="1" type="ORF">ACCUM_4343</name>
</gene>
<name>A0A5S4EM29_9PROT</name>
<sequence>MIGGLSDDVLNQIGLAAASNIALRLVPGARLVHAPVTETLPETMNLALNHRRTKENPGARPGLVRYQASGLRFGVKIPTS</sequence>
<comment type="caution">
    <text evidence="1">The sequence shown here is derived from an EMBL/GenBank/DDBJ whole genome shotgun (WGS) entry which is preliminary data.</text>
</comment>
<evidence type="ECO:0000313" key="2">
    <source>
        <dbReference type="Proteomes" id="UP000306324"/>
    </source>
</evidence>
<dbReference type="AlphaFoldDB" id="A0A5S4EM29"/>
<dbReference type="RefSeq" id="WP_034951316.1">
    <property type="nucleotide sequence ID" value="NZ_SWAD01000051.1"/>
</dbReference>
<reference evidence="1 2" key="1">
    <citation type="submission" date="2019-04" db="EMBL/GenBank/DDBJ databases">
        <title>A novel phosphate-accumulating bacterium identified in bioreactor for phosphate removal from wastewater.</title>
        <authorList>
            <person name="Kotlyarov R.Y."/>
            <person name="Beletsky A.V."/>
            <person name="Kallistova A.Y."/>
            <person name="Dorofeev A.G."/>
            <person name="Nikolaev Y.Y."/>
            <person name="Pimenov N.V."/>
            <person name="Ravin N.V."/>
            <person name="Mardanov A.V."/>
        </authorList>
    </citation>
    <scope>NUCLEOTIDE SEQUENCE [LARGE SCALE GENOMIC DNA]</scope>
    <source>
        <strain evidence="1 2">Bin19</strain>
    </source>
</reference>
<evidence type="ECO:0000313" key="1">
    <source>
        <dbReference type="EMBL" id="TMQ76422.1"/>
    </source>
</evidence>
<accession>A0A5S4EM29</accession>
<dbReference type="Proteomes" id="UP000306324">
    <property type="component" value="Unassembled WGS sequence"/>
</dbReference>
<dbReference type="EMBL" id="SWAD01000051">
    <property type="protein sequence ID" value="TMQ76422.1"/>
    <property type="molecule type" value="Genomic_DNA"/>
</dbReference>
<organism evidence="1 2">
    <name type="scientific">Candidatus Accumulibacter phosphatis</name>
    <dbReference type="NCBI Taxonomy" id="327160"/>
    <lineage>
        <taxon>Bacteria</taxon>
        <taxon>Pseudomonadati</taxon>
        <taxon>Pseudomonadota</taxon>
        <taxon>Betaproteobacteria</taxon>
        <taxon>Candidatus Accumulibacter</taxon>
    </lineage>
</organism>
<proteinExistence type="predicted"/>
<protein>
    <submittedName>
        <fullName evidence="1">Uncharacterized protein</fullName>
    </submittedName>
</protein>